<sequence>MRISNLLLVLWGSVALAAGSKSAQSFILTLDEEQPNVDKALSKFKELVKEAGGSITHEYSLIKGFSMQLPFDFTDGVIKKLNAAADELGNNFHLERDSEVHVFSGHAS</sequence>
<dbReference type="SUPFAM" id="SSF54897">
    <property type="entry name" value="Protease propeptides/inhibitors"/>
    <property type="match status" value="1"/>
</dbReference>
<dbReference type="PANTHER" id="PTHR28288">
    <property type="entry name" value="PROTEASE B INHIBITOR 2"/>
    <property type="match status" value="1"/>
</dbReference>
<keyword evidence="2" id="KW-0732">Signal</keyword>
<evidence type="ECO:0000256" key="1">
    <source>
        <dbReference type="ARBA" id="ARBA00038069"/>
    </source>
</evidence>
<dbReference type="OMA" id="GSITHEY"/>
<evidence type="ECO:0000313" key="3">
    <source>
        <dbReference type="EMBL" id="SCW04024.1"/>
    </source>
</evidence>
<dbReference type="InterPro" id="IPR037045">
    <property type="entry name" value="S8pro/Inhibitor_I9_sf"/>
</dbReference>
<dbReference type="PANTHER" id="PTHR28288:SF2">
    <property type="entry name" value="PROTEASE B INHIBITOR 2"/>
    <property type="match status" value="1"/>
</dbReference>
<dbReference type="EMBL" id="LT598491">
    <property type="protein sequence ID" value="SCW04024.1"/>
    <property type="molecule type" value="Genomic_DNA"/>
</dbReference>
<dbReference type="GO" id="GO:0004866">
    <property type="term" value="F:endopeptidase inhibitor activity"/>
    <property type="evidence" value="ECO:0007669"/>
    <property type="project" value="TreeGrafter"/>
</dbReference>
<name>A0A1G4MJF6_LACFM</name>
<protein>
    <submittedName>
        <fullName evidence="3">LAFE_0H04236g1_1</fullName>
    </submittedName>
</protein>
<dbReference type="Gene3D" id="3.30.70.80">
    <property type="entry name" value="Peptidase S8 propeptide/proteinase inhibitor I9"/>
    <property type="match status" value="1"/>
</dbReference>
<feature type="signal peptide" evidence="2">
    <location>
        <begin position="1"/>
        <end position="19"/>
    </location>
</feature>
<accession>A0A1G4MJF6</accession>
<evidence type="ECO:0000313" key="4">
    <source>
        <dbReference type="Proteomes" id="UP000190831"/>
    </source>
</evidence>
<comment type="similarity">
    <text evidence="1">Belongs to the protease inhibitor I9 family.</text>
</comment>
<dbReference type="Proteomes" id="UP000190831">
    <property type="component" value="Chromosome H"/>
</dbReference>
<keyword evidence="4" id="KW-1185">Reference proteome</keyword>
<dbReference type="OrthoDB" id="5518345at2759"/>
<feature type="chain" id="PRO_5009237383" evidence="2">
    <location>
        <begin position="20"/>
        <end position="108"/>
    </location>
</feature>
<reference evidence="3 4" key="1">
    <citation type="submission" date="2016-03" db="EMBL/GenBank/DDBJ databases">
        <authorList>
            <person name="Devillers H."/>
        </authorList>
    </citation>
    <scope>NUCLEOTIDE SEQUENCE [LARGE SCALE GENOMIC DNA]</scope>
    <source>
        <strain evidence="3">CBS 6772</strain>
    </source>
</reference>
<evidence type="ECO:0000256" key="2">
    <source>
        <dbReference type="SAM" id="SignalP"/>
    </source>
</evidence>
<dbReference type="InterPro" id="IPR052471">
    <property type="entry name" value="PBI_I9"/>
</dbReference>
<dbReference type="AlphaFoldDB" id="A0A1G4MJF6"/>
<dbReference type="GO" id="GO:0042144">
    <property type="term" value="P:vacuole fusion, non-autophagic"/>
    <property type="evidence" value="ECO:0007669"/>
    <property type="project" value="TreeGrafter"/>
</dbReference>
<gene>
    <name evidence="3" type="ORF">LAFE_0H04236G</name>
</gene>
<organism evidence="3 4">
    <name type="scientific">Lachancea fermentati</name>
    <name type="common">Zygosaccharomyces fermentati</name>
    <dbReference type="NCBI Taxonomy" id="4955"/>
    <lineage>
        <taxon>Eukaryota</taxon>
        <taxon>Fungi</taxon>
        <taxon>Dikarya</taxon>
        <taxon>Ascomycota</taxon>
        <taxon>Saccharomycotina</taxon>
        <taxon>Saccharomycetes</taxon>
        <taxon>Saccharomycetales</taxon>
        <taxon>Saccharomycetaceae</taxon>
        <taxon>Lachancea</taxon>
    </lineage>
</organism>
<proteinExistence type="inferred from homology"/>